<keyword evidence="2" id="KW-1185">Reference proteome</keyword>
<sequence length="90" mass="10382">MTDDTQDRIEEERVAEDEVFEALCVIWTPRPERGTVVDAHKHQLRLDALEAMAGKRWFARGDQEGEFKLTSAGLSELGRRNMGRKPITRR</sequence>
<comment type="caution">
    <text evidence="1">The sequence shown here is derived from an EMBL/GenBank/DDBJ whole genome shotgun (WGS) entry which is preliminary data.</text>
</comment>
<evidence type="ECO:0000313" key="1">
    <source>
        <dbReference type="EMBL" id="MBD7940900.1"/>
    </source>
</evidence>
<organism evidence="1 2">
    <name type="scientific">Brevundimonas guildfordensis</name>
    <dbReference type="NCBI Taxonomy" id="2762241"/>
    <lineage>
        <taxon>Bacteria</taxon>
        <taxon>Pseudomonadati</taxon>
        <taxon>Pseudomonadota</taxon>
        <taxon>Alphaproteobacteria</taxon>
        <taxon>Caulobacterales</taxon>
        <taxon>Caulobacteraceae</taxon>
        <taxon>Brevundimonas</taxon>
    </lineage>
</organism>
<protein>
    <submittedName>
        <fullName evidence="1">Uncharacterized protein</fullName>
    </submittedName>
</protein>
<name>A0ABR8QZD8_9CAUL</name>
<proteinExistence type="predicted"/>
<dbReference type="RefSeq" id="WP_191743250.1">
    <property type="nucleotide sequence ID" value="NZ_JACSQU010000001.1"/>
</dbReference>
<gene>
    <name evidence="1" type="ORF">H9656_05850</name>
</gene>
<accession>A0ABR8QZD8</accession>
<reference evidence="1 2" key="1">
    <citation type="submission" date="2020-08" db="EMBL/GenBank/DDBJ databases">
        <title>A Genomic Blueprint of the Chicken Gut Microbiome.</title>
        <authorList>
            <person name="Gilroy R."/>
            <person name="Ravi A."/>
            <person name="Getino M."/>
            <person name="Pursley I."/>
            <person name="Horton D.L."/>
            <person name="Alikhan N.-F."/>
            <person name="Baker D."/>
            <person name="Gharbi K."/>
            <person name="Hall N."/>
            <person name="Watson M."/>
            <person name="Adriaenssens E.M."/>
            <person name="Foster-Nyarko E."/>
            <person name="Jarju S."/>
            <person name="Secka A."/>
            <person name="Antonio M."/>
            <person name="Oren A."/>
            <person name="Chaudhuri R."/>
            <person name="La Ragione R.M."/>
            <person name="Hildebrand F."/>
            <person name="Pallen M.J."/>
        </authorList>
    </citation>
    <scope>NUCLEOTIDE SEQUENCE [LARGE SCALE GENOMIC DNA]</scope>
    <source>
        <strain evidence="1 2">Sa3CVA3</strain>
    </source>
</reference>
<dbReference type="Proteomes" id="UP000638918">
    <property type="component" value="Unassembled WGS sequence"/>
</dbReference>
<dbReference type="EMBL" id="JACSQU010000001">
    <property type="protein sequence ID" value="MBD7940900.1"/>
    <property type="molecule type" value="Genomic_DNA"/>
</dbReference>
<evidence type="ECO:0000313" key="2">
    <source>
        <dbReference type="Proteomes" id="UP000638918"/>
    </source>
</evidence>